<comment type="caution">
    <text evidence="2">The sequence shown here is derived from an EMBL/GenBank/DDBJ whole genome shotgun (WGS) entry which is preliminary data.</text>
</comment>
<evidence type="ECO:0000313" key="3">
    <source>
        <dbReference type="Proteomes" id="UP000299102"/>
    </source>
</evidence>
<keyword evidence="3" id="KW-1185">Reference proteome</keyword>
<protein>
    <submittedName>
        <fullName evidence="2">Uncharacterized protein</fullName>
    </submittedName>
</protein>
<dbReference type="Proteomes" id="UP000299102">
    <property type="component" value="Unassembled WGS sequence"/>
</dbReference>
<sequence length="114" mass="12522">MRATKKYVVTIARGHLQPQRSHKRVASLLGKYRISDGRRGGDKGEVGRRNSSSLDEMQQRKLIFRVCILRDCATAASESPSCGVTLASAAVQLRLPCTDTSPVGMNTDRNHPMP</sequence>
<dbReference type="EMBL" id="BGZK01000104">
    <property type="protein sequence ID" value="GBP19069.1"/>
    <property type="molecule type" value="Genomic_DNA"/>
</dbReference>
<name>A0A4C1TYE0_EUMVA</name>
<organism evidence="2 3">
    <name type="scientific">Eumeta variegata</name>
    <name type="common">Bagworm moth</name>
    <name type="synonym">Eumeta japonica</name>
    <dbReference type="NCBI Taxonomy" id="151549"/>
    <lineage>
        <taxon>Eukaryota</taxon>
        <taxon>Metazoa</taxon>
        <taxon>Ecdysozoa</taxon>
        <taxon>Arthropoda</taxon>
        <taxon>Hexapoda</taxon>
        <taxon>Insecta</taxon>
        <taxon>Pterygota</taxon>
        <taxon>Neoptera</taxon>
        <taxon>Endopterygota</taxon>
        <taxon>Lepidoptera</taxon>
        <taxon>Glossata</taxon>
        <taxon>Ditrysia</taxon>
        <taxon>Tineoidea</taxon>
        <taxon>Psychidae</taxon>
        <taxon>Oiketicinae</taxon>
        <taxon>Eumeta</taxon>
    </lineage>
</organism>
<evidence type="ECO:0000313" key="2">
    <source>
        <dbReference type="EMBL" id="GBP19069.1"/>
    </source>
</evidence>
<accession>A0A4C1TYE0</accession>
<evidence type="ECO:0000256" key="1">
    <source>
        <dbReference type="SAM" id="MobiDB-lite"/>
    </source>
</evidence>
<feature type="region of interest" description="Disordered" evidence="1">
    <location>
        <begin position="34"/>
        <end position="54"/>
    </location>
</feature>
<feature type="compositionally biased region" description="Basic and acidic residues" evidence="1">
    <location>
        <begin position="34"/>
        <end position="48"/>
    </location>
</feature>
<gene>
    <name evidence="2" type="ORF">EVAR_83381_1</name>
</gene>
<reference evidence="2 3" key="1">
    <citation type="journal article" date="2019" name="Commun. Biol.">
        <title>The bagworm genome reveals a unique fibroin gene that provides high tensile strength.</title>
        <authorList>
            <person name="Kono N."/>
            <person name="Nakamura H."/>
            <person name="Ohtoshi R."/>
            <person name="Tomita M."/>
            <person name="Numata K."/>
            <person name="Arakawa K."/>
        </authorList>
    </citation>
    <scope>NUCLEOTIDE SEQUENCE [LARGE SCALE GENOMIC DNA]</scope>
</reference>
<dbReference type="AlphaFoldDB" id="A0A4C1TYE0"/>
<proteinExistence type="predicted"/>